<dbReference type="InterPro" id="IPR036872">
    <property type="entry name" value="CH_dom_sf"/>
</dbReference>
<dbReference type="Gene3D" id="2.30.30.40">
    <property type="entry name" value="SH3 Domains"/>
    <property type="match status" value="1"/>
</dbReference>
<evidence type="ECO:0000256" key="3">
    <source>
        <dbReference type="ARBA" id="ARBA00023203"/>
    </source>
</evidence>
<evidence type="ECO:0000313" key="7">
    <source>
        <dbReference type="EMBL" id="THD20467.1"/>
    </source>
</evidence>
<organism evidence="7 8">
    <name type="scientific">Fasciola hepatica</name>
    <name type="common">Liver fluke</name>
    <dbReference type="NCBI Taxonomy" id="6192"/>
    <lineage>
        <taxon>Eukaryota</taxon>
        <taxon>Metazoa</taxon>
        <taxon>Spiralia</taxon>
        <taxon>Lophotrochozoa</taxon>
        <taxon>Platyhelminthes</taxon>
        <taxon>Trematoda</taxon>
        <taxon>Digenea</taxon>
        <taxon>Plagiorchiida</taxon>
        <taxon>Echinostomata</taxon>
        <taxon>Echinostomatoidea</taxon>
        <taxon>Fasciolidae</taxon>
        <taxon>Fasciola</taxon>
    </lineage>
</organism>
<feature type="compositionally biased region" description="Basic and acidic residues" evidence="5">
    <location>
        <begin position="3171"/>
        <end position="3180"/>
    </location>
</feature>
<dbReference type="SUPFAM" id="SSF75399">
    <property type="entry name" value="Plakin repeat"/>
    <property type="match status" value="5"/>
</dbReference>
<dbReference type="SMART" id="SM00033">
    <property type="entry name" value="CH"/>
    <property type="match status" value="1"/>
</dbReference>
<feature type="region of interest" description="Disordered" evidence="5">
    <location>
        <begin position="2398"/>
        <end position="2438"/>
    </location>
</feature>
<dbReference type="SMART" id="SM00250">
    <property type="entry name" value="PLEC"/>
    <property type="match status" value="8"/>
</dbReference>
<dbReference type="Gene3D" id="3.90.1290.10">
    <property type="entry name" value="Plakin repeat"/>
    <property type="match status" value="4"/>
</dbReference>
<reference evidence="7" key="1">
    <citation type="submission" date="2019-03" db="EMBL/GenBank/DDBJ databases">
        <title>Improved annotation for the trematode Fasciola hepatica.</title>
        <authorList>
            <person name="Choi Y.-J."/>
            <person name="Martin J."/>
            <person name="Mitreva M."/>
        </authorList>
    </citation>
    <scope>NUCLEOTIDE SEQUENCE [LARGE SCALE GENOMIC DNA]</scope>
</reference>
<accession>A0A4E0RHC0</accession>
<dbReference type="GO" id="GO:0005856">
    <property type="term" value="C:cytoskeleton"/>
    <property type="evidence" value="ECO:0007669"/>
    <property type="project" value="InterPro"/>
</dbReference>
<proteinExistence type="predicted"/>
<keyword evidence="8" id="KW-1185">Reference proteome</keyword>
<dbReference type="SMART" id="SM00150">
    <property type="entry name" value="SPEC"/>
    <property type="match status" value="2"/>
</dbReference>
<dbReference type="InterPro" id="IPR049538">
    <property type="entry name" value="PCN-like_spectrin-like_rpt"/>
</dbReference>
<gene>
    <name evidence="7" type="ORF">D915_008873</name>
</gene>
<comment type="caution">
    <text evidence="7">The sequence shown here is derived from an EMBL/GenBank/DDBJ whole genome shotgun (WGS) entry which is preliminary data.</text>
</comment>
<dbReference type="SUPFAM" id="SSF46966">
    <property type="entry name" value="Spectrin repeat"/>
    <property type="match status" value="3"/>
</dbReference>
<dbReference type="Gene3D" id="1.20.58.60">
    <property type="match status" value="3"/>
</dbReference>
<feature type="compositionally biased region" description="Polar residues" evidence="5">
    <location>
        <begin position="3181"/>
        <end position="3191"/>
    </location>
</feature>
<feature type="domain" description="Calponin-homology (CH)" evidence="6">
    <location>
        <begin position="56"/>
        <end position="160"/>
    </location>
</feature>
<feature type="region of interest" description="Disordered" evidence="5">
    <location>
        <begin position="2453"/>
        <end position="2482"/>
    </location>
</feature>
<dbReference type="GO" id="GO:0045104">
    <property type="term" value="P:intermediate filament cytoskeleton organization"/>
    <property type="evidence" value="ECO:0007669"/>
    <property type="project" value="InterPro"/>
</dbReference>
<evidence type="ECO:0000259" key="6">
    <source>
        <dbReference type="PROSITE" id="PS50021"/>
    </source>
</evidence>
<evidence type="ECO:0000256" key="4">
    <source>
        <dbReference type="SAM" id="Coils"/>
    </source>
</evidence>
<dbReference type="Pfam" id="PF00681">
    <property type="entry name" value="Plectin"/>
    <property type="match status" value="1"/>
</dbReference>
<dbReference type="Pfam" id="PF00307">
    <property type="entry name" value="CH"/>
    <property type="match status" value="1"/>
</dbReference>
<dbReference type="Gene3D" id="1.10.418.10">
    <property type="entry name" value="Calponin-like domain"/>
    <property type="match status" value="2"/>
</dbReference>
<dbReference type="Proteomes" id="UP000230066">
    <property type="component" value="Unassembled WGS sequence"/>
</dbReference>
<feature type="region of interest" description="Disordered" evidence="5">
    <location>
        <begin position="2774"/>
        <end position="2796"/>
    </location>
</feature>
<name>A0A4E0RHC0_FASHE</name>
<evidence type="ECO:0000256" key="1">
    <source>
        <dbReference type="ARBA" id="ARBA00022553"/>
    </source>
</evidence>
<feature type="coiled-coil region" evidence="4">
    <location>
        <begin position="921"/>
        <end position="948"/>
    </location>
</feature>
<sequence>HQIRIVNIRADEIVDGNPKLTLGLIWIIILHFHLAEVLQNRGTISTMLRMDTSVDEATRQSLLDWCRTVTLGYPGVFIRDFTESWRDGRAFLALIHRYKPGLIDFHRVDAQTAKQNIEWAFSLAERELQVIRLFDSEDVSAFSDEKSMMTYIASLYEALAADNPAVPPIPSLYGETVSSTTKNLVGAANEASKHLQCSWSEYRALAADLVQWLRSTTDRMASRHFPPDLESMQHRVLNELKQHLREERPRRERDRQQLVRMFEELKPALHSGQLPSDPFLSIDQIHRLWGEYDVVLQEREMAARSETRRLDRLQWAGDRVVRECRAVDGQLTGLERHLQDTSSGLNASRLFGAQLDRWTEQLGVVETRVNGLFNQVQHLRSGRYTQTDQIYRDVCTLHQRLLDLQRRFRNRVQTNGFHSSINPITTISASVVGCGVPPGSSRLGLNQTDHRYEFLTPIQRCMRWIDEHSVTVEQANYGTNRKTIEEAARRHEHVHREIISFRQEVDRCRNQQLKVTHLPHDAQVFEESMRALDEAYNRLMDASSHRSELAKKLLEFVRRAEQELTWLREQESREVNRDWSKSDQLNADEIRICAQNLMEQLRDREIVYSELNSVGSSIQLENQSAGELVQAYLTALDRHWSWFLQLMGCLEARLEQVKRTREFYANASRYEAALNANLGLLCTEFGPSQQSRSLDEGKQFMKKLQTIVAQITELESQVNVVVQNSQEILPSLLDTTSSLTAIGSSRGWDRTKDKSEDHPFMGLPVRAICCFRSSDYWIDNQSPAEFGSVTSPVMGYTYWPAGEEPSSFEKGDRLIVVHTADTKVWKVRTPSGTCLTVPITCFLPSWSCIRATERAKQLLTLLGRTKSFCSIVELRLRGQMLVIAMDDWHQSVQHFSRKDAMQTATQLNADALCHLLALRLANRSASEIDEFQKRVDQFQQLYSNYSLQLNGPDRSSTNDVSEDQHERVMTVVEKLRGVFNTLATRLQNSSTKALPGCLSELESRILEHKDWTQDLARAQTQCLELDQYVTSNADVLPSATFSVHTQSLRSASSQLQTAGRGRAHLLANTDAWLVHLDEADQALCQCENRLLTSAVHNHGLMHVDGPLEPANQDGLRSAAVDRAHEDLKVVAERLLSLRNELDALYQRLDSLPVVGSENLTRSEPNENVLTDASLLQLLLPADTRALELNLAASHRRLGVATKQVESELKSFGDALRQFTSYRIMREQTTEHLDELNKRAIAIGELARSVGLDHGPDTNLIKAALLQAEETLTDTESCLEQLEALNHNVAELVFILVSYAQSTQSYRQLVESTFQKGGASRDYRWSPGFGLFDLCQILRKVDRLNLDYNEQSQFIYDQVQSLYKVIENSGYSGPLTLSTAPQVVDYLHLYPGEWPSEILIPKSTSACTSDLVPEHLALSQTNGSSKFGPIIPGSFRTVGQWELHLDGTATEPVVVFPLTADQPQFQSSKLPFHAHQHRLSQLVQHPISSSGAWFVTRLADTQGSVAFGEPMCLGDALRCGLLNPQNGTCQQSSIDPSMEISWIAAVQQGWLTGLAVQVLNSPVELTPGLSQTVSQCLIPTEQNRTFVDSNTGELVPGHKRLVELLKEKKISSSDFFRLAYVLTSGICVEYRDTWVRWYEAKSSTNTPVNLECPRPCLSDWLSAGAYNPVSGRLRVSVLESQQQGTGRDSFPDRRVFSEHELTIREAVNLGLVDPSVPEVVVPMDSSSSLTNAPYRRITLSMSVSLGLLDDVKGLWCGISQVSKTTVSLHVAQAAGLIARAPDLASALLSGLFVSGHLSNETSSNCDFVDPNTGSHLTLTEAVQRGLLIGDRRALIVKRRDVWIPLTVNEAICSSVLNETGRFVLPDGHETSLWDAVNAGFVRLIQTDCRPAPVGIIHYGDAQQKHSPHYYQHPVLQALRTGLLDSASEQIILSEAEAQQHGLSVDQRRVPLRKAPKLGNLCDSHTVHLLTRPCGLSYPDGRNLSGLEALARGWLQPSSELRGTSSSATPTTPGTHGLIVDPVSGSSLNVNHRTQWTSSAPINCTGAQLLLGLSSNRPDRGFLVTEREISRLAFLGPGLHDDYSTNEKGDRFGHISRSEYIEAVVDPITGRRITLAEAIKRCLLDMETGTFRNPTTGHCYPVSEAVRNGLIHVRTNSSPPSSENGVPEFSLKETRTFRIFGVIDPVTKKTLTPDQAIADGLLNMKTMQYTGCHSSISIDEARQRELILVHESADSALPNGTKSIGSARSSLVGPLSLNELIMAGRLVEQPDGQCMIKTSDPHVNLSIANAISMGHLDAERSLIRNAATGKWSTLTEALASGQVDCHTGYVDLQPGWISLLDAVSRGLLSDEPTTLHGRMSFQEALTQGYIDPATSTFYKPESSRSSTPKLVSVQEAIRQGWLEPPKTGENNLSDSVHSVRSRGQKRTASPSPVVPKKRGTLGSSLRSFVLRAHSPVKSRTTPVPRTAQAFDGSTTSDQMFSTGGRTETKTVRVLTLGHNSSSSGRFWTKSRPAPWRRATTPTTDDRSMTTAQSTQKIPVEVRLCERNCVLYAFYYLHDEVRVEAAITESMLREGRVDVRRGLVCDPTSGILVPVNEALTEGFVFGIVFTRAERVSLGDPQSSMSESHQNKKTIYWLEVFHYRHDIYQIERVYDPYLKRLVPLKEALDTGIVDPIHCTYTHPVSGDLYSIEDALYRGWIQALPIGTPPPFDMIGSSFDNIHVRTVEEGYTFTSFTRPVIPRVPMTLTATPTKISKAMETEPEIDELVRTTMSVKRLLPGKPVPEYHPGPRSDEKSHTSYHLKSGYQLRPDGMVENVHTGTRMSVDEAIKHNYAREQPEEKYLIDHLGPSPIGLVSGHPSSQTVQGLNRGTRPLDPESLIPIVGGGHIPATCLSLVRYQRAVELPSIRPVTQKTQWMPRYLTLETAIKRGWIDPNTGRLHTQNGRTSRMNLLDAVEQGLIDPVEILVRIVNPLEADLSEPATYADHPVTVYYSLATVLSTANVIAQAMGHQVRINLWNKRLLQEILTTASLSLQNTPSSTRLAVRVQPTLTETHYAQLEEIIAGASHMNNNLTSSTETSVRSTRSVKETKVVTTQQALESLALNQQTATITFISSSQQLDIEQAIQQQIISPTTPLIMGTTEGDGVQFLRSTSKNIVLKIKHLETVHSDTTEIRRRTNKSEARNHLSSVTSNSGSPVPLSKVTAIVSDRHEALASLDVCSSVLSDSGVCEKTVPVPCTAGLGDTELPTGDQISGEVVPVGDDLRIADAEVSDSGAGVGVGVDVVVGAGAGAGAGA</sequence>
<keyword evidence="1" id="KW-0597">Phosphoprotein</keyword>
<dbReference type="GO" id="GO:0003779">
    <property type="term" value="F:actin binding"/>
    <property type="evidence" value="ECO:0007669"/>
    <property type="project" value="UniProtKB-KW"/>
</dbReference>
<dbReference type="PROSITE" id="PS00020">
    <property type="entry name" value="ACTININ_2"/>
    <property type="match status" value="1"/>
</dbReference>
<keyword evidence="2" id="KW-0677">Repeat</keyword>
<dbReference type="InterPro" id="IPR018159">
    <property type="entry name" value="Spectrin/alpha-actinin"/>
</dbReference>
<dbReference type="PROSITE" id="PS50021">
    <property type="entry name" value="CH"/>
    <property type="match status" value="1"/>
</dbReference>
<dbReference type="InterPro" id="IPR035915">
    <property type="entry name" value="Plakin_repeat_sf"/>
</dbReference>
<dbReference type="Pfam" id="PF21020">
    <property type="entry name" value="Spectrin_4"/>
    <property type="match status" value="1"/>
</dbReference>
<feature type="compositionally biased region" description="Polar residues" evidence="5">
    <location>
        <begin position="2406"/>
        <end position="2416"/>
    </location>
</feature>
<dbReference type="InterPro" id="IPR001101">
    <property type="entry name" value="Plectin_repeat"/>
</dbReference>
<protein>
    <recommendedName>
        <fullName evidence="6">Calponin-homology (CH) domain-containing protein</fullName>
    </recommendedName>
</protein>
<feature type="region of interest" description="Disordered" evidence="5">
    <location>
        <begin position="2501"/>
        <end position="2529"/>
    </location>
</feature>
<keyword evidence="4" id="KW-0175">Coiled coil</keyword>
<dbReference type="SUPFAM" id="SSF47576">
    <property type="entry name" value="Calponin-homology domain, CH-domain"/>
    <property type="match status" value="1"/>
</dbReference>
<feature type="non-terminal residue" evidence="7">
    <location>
        <position position="3291"/>
    </location>
</feature>
<evidence type="ECO:0000256" key="2">
    <source>
        <dbReference type="ARBA" id="ARBA00022737"/>
    </source>
</evidence>
<feature type="compositionally biased region" description="Low complexity" evidence="5">
    <location>
        <begin position="2001"/>
        <end position="2013"/>
    </location>
</feature>
<feature type="compositionally biased region" description="Basic and acidic residues" evidence="5">
    <location>
        <begin position="2784"/>
        <end position="2793"/>
    </location>
</feature>
<dbReference type="CDD" id="cd00176">
    <property type="entry name" value="SPEC"/>
    <property type="match status" value="1"/>
</dbReference>
<feature type="region of interest" description="Disordered" evidence="5">
    <location>
        <begin position="3171"/>
        <end position="3192"/>
    </location>
</feature>
<evidence type="ECO:0000313" key="8">
    <source>
        <dbReference type="Proteomes" id="UP000230066"/>
    </source>
</evidence>
<feature type="coiled-coil region" evidence="4">
    <location>
        <begin position="1120"/>
        <end position="1147"/>
    </location>
</feature>
<dbReference type="InterPro" id="IPR001715">
    <property type="entry name" value="CH_dom"/>
</dbReference>
<feature type="region of interest" description="Disordered" evidence="5">
    <location>
        <begin position="1996"/>
        <end position="2016"/>
    </location>
</feature>
<feature type="compositionally biased region" description="Low complexity" evidence="5">
    <location>
        <begin position="2509"/>
        <end position="2520"/>
    </location>
</feature>
<dbReference type="PANTHER" id="PTHR23169">
    <property type="entry name" value="ENVOPLAKIN"/>
    <property type="match status" value="1"/>
</dbReference>
<dbReference type="InterPro" id="IPR043197">
    <property type="entry name" value="Plakin"/>
</dbReference>
<keyword evidence="3" id="KW-0009">Actin-binding</keyword>
<feature type="compositionally biased region" description="Polar residues" evidence="5">
    <location>
        <begin position="2469"/>
        <end position="2482"/>
    </location>
</feature>
<dbReference type="InterPro" id="IPR001589">
    <property type="entry name" value="Actinin_actin-bd_CS"/>
</dbReference>
<dbReference type="EMBL" id="JXXN02004590">
    <property type="protein sequence ID" value="THD20467.1"/>
    <property type="molecule type" value="Genomic_DNA"/>
</dbReference>
<evidence type="ECO:0000256" key="5">
    <source>
        <dbReference type="SAM" id="MobiDB-lite"/>
    </source>
</evidence>
<feature type="non-terminal residue" evidence="7">
    <location>
        <position position="1"/>
    </location>
</feature>